<feature type="transmembrane region" description="Helical" evidence="7">
    <location>
        <begin position="243"/>
        <end position="262"/>
    </location>
</feature>
<keyword evidence="3 7" id="KW-0812">Transmembrane</keyword>
<dbReference type="Pfam" id="PF00324">
    <property type="entry name" value="AA_permease"/>
    <property type="match status" value="1"/>
</dbReference>
<proteinExistence type="predicted"/>
<keyword evidence="4" id="KW-0029">Amino-acid transport</keyword>
<dbReference type="EMBL" id="QJJK01000015">
    <property type="protein sequence ID" value="PXW52920.1"/>
    <property type="molecule type" value="Genomic_DNA"/>
</dbReference>
<evidence type="ECO:0000256" key="2">
    <source>
        <dbReference type="ARBA" id="ARBA00022448"/>
    </source>
</evidence>
<evidence type="ECO:0000256" key="7">
    <source>
        <dbReference type="SAM" id="Phobius"/>
    </source>
</evidence>
<dbReference type="GO" id="GO:0055085">
    <property type="term" value="P:transmembrane transport"/>
    <property type="evidence" value="ECO:0007669"/>
    <property type="project" value="InterPro"/>
</dbReference>
<evidence type="ECO:0000313" key="10">
    <source>
        <dbReference type="Proteomes" id="UP000248021"/>
    </source>
</evidence>
<organism evidence="9 10">
    <name type="scientific">Chelatococcus asaccharovorans</name>
    <dbReference type="NCBI Taxonomy" id="28210"/>
    <lineage>
        <taxon>Bacteria</taxon>
        <taxon>Pseudomonadati</taxon>
        <taxon>Pseudomonadota</taxon>
        <taxon>Alphaproteobacteria</taxon>
        <taxon>Hyphomicrobiales</taxon>
        <taxon>Chelatococcaceae</taxon>
        <taxon>Chelatococcus</taxon>
    </lineage>
</organism>
<dbReference type="GO" id="GO:0016020">
    <property type="term" value="C:membrane"/>
    <property type="evidence" value="ECO:0007669"/>
    <property type="project" value="UniProtKB-SubCell"/>
</dbReference>
<protein>
    <submittedName>
        <fullName evidence="9">D-serine/D-alanine/glycine:proton symporter (AAT family)</fullName>
    </submittedName>
</protein>
<feature type="transmembrane region" description="Helical" evidence="7">
    <location>
        <begin position="99"/>
        <end position="122"/>
    </location>
</feature>
<feature type="transmembrane region" description="Helical" evidence="7">
    <location>
        <begin position="128"/>
        <end position="146"/>
    </location>
</feature>
<evidence type="ECO:0000256" key="1">
    <source>
        <dbReference type="ARBA" id="ARBA00004141"/>
    </source>
</evidence>
<dbReference type="Proteomes" id="UP000248021">
    <property type="component" value="Unassembled WGS sequence"/>
</dbReference>
<comment type="caution">
    <text evidence="9">The sequence shown here is derived from an EMBL/GenBank/DDBJ whole genome shotgun (WGS) entry which is preliminary data.</text>
</comment>
<keyword evidence="2" id="KW-0813">Transport</keyword>
<feature type="transmembrane region" description="Helical" evidence="7">
    <location>
        <begin position="361"/>
        <end position="384"/>
    </location>
</feature>
<name>A0A2V3TW49_9HYPH</name>
<dbReference type="OrthoDB" id="5297508at2"/>
<keyword evidence="6 7" id="KW-0472">Membrane</keyword>
<keyword evidence="5 7" id="KW-1133">Transmembrane helix</keyword>
<gene>
    <name evidence="9" type="ORF">C7450_115119</name>
</gene>
<dbReference type="Gene3D" id="1.20.1740.10">
    <property type="entry name" value="Amino acid/polyamine transporter I"/>
    <property type="match status" value="1"/>
</dbReference>
<evidence type="ECO:0000256" key="3">
    <source>
        <dbReference type="ARBA" id="ARBA00022692"/>
    </source>
</evidence>
<feature type="transmembrane region" description="Helical" evidence="7">
    <location>
        <begin position="336"/>
        <end position="355"/>
    </location>
</feature>
<dbReference type="PANTHER" id="PTHR43495:SF1">
    <property type="entry name" value="L-ASPARAGINE PERMEASE"/>
    <property type="match status" value="1"/>
</dbReference>
<feature type="transmembrane region" description="Helical" evidence="7">
    <location>
        <begin position="48"/>
        <end position="66"/>
    </location>
</feature>
<reference evidence="9 10" key="1">
    <citation type="submission" date="2018-05" db="EMBL/GenBank/DDBJ databases">
        <title>Genomic Encyclopedia of Type Strains, Phase IV (KMG-IV): sequencing the most valuable type-strain genomes for metagenomic binning, comparative biology and taxonomic classification.</title>
        <authorList>
            <person name="Goeker M."/>
        </authorList>
    </citation>
    <scope>NUCLEOTIDE SEQUENCE [LARGE SCALE GENOMIC DNA]</scope>
    <source>
        <strain evidence="9 10">DSM 6462</strain>
    </source>
</reference>
<dbReference type="GO" id="GO:0006865">
    <property type="term" value="P:amino acid transport"/>
    <property type="evidence" value="ECO:0007669"/>
    <property type="project" value="UniProtKB-KW"/>
</dbReference>
<comment type="subcellular location">
    <subcellularLocation>
        <location evidence="1">Membrane</location>
        <topology evidence="1">Multi-pass membrane protein</topology>
    </subcellularLocation>
</comment>
<feature type="transmembrane region" description="Helical" evidence="7">
    <location>
        <begin position="20"/>
        <end position="42"/>
    </location>
</feature>
<feature type="transmembrane region" description="Helical" evidence="7">
    <location>
        <begin position="405"/>
        <end position="425"/>
    </location>
</feature>
<dbReference type="PIRSF" id="PIRSF006060">
    <property type="entry name" value="AA_transporter"/>
    <property type="match status" value="1"/>
</dbReference>
<evidence type="ECO:0000259" key="8">
    <source>
        <dbReference type="Pfam" id="PF00324"/>
    </source>
</evidence>
<evidence type="ECO:0000256" key="5">
    <source>
        <dbReference type="ARBA" id="ARBA00022989"/>
    </source>
</evidence>
<dbReference type="InterPro" id="IPR004841">
    <property type="entry name" value="AA-permease/SLC12A_dom"/>
</dbReference>
<dbReference type="AlphaFoldDB" id="A0A2V3TW49"/>
<evidence type="ECO:0000313" key="9">
    <source>
        <dbReference type="EMBL" id="PXW52920.1"/>
    </source>
</evidence>
<evidence type="ECO:0000256" key="4">
    <source>
        <dbReference type="ARBA" id="ARBA00022970"/>
    </source>
</evidence>
<dbReference type="RefSeq" id="WP_110377901.1">
    <property type="nucleotide sequence ID" value="NZ_JAHBRY010000001.1"/>
</dbReference>
<sequence length="467" mass="50684">MRAAQNGEPAYTRGLKPRHIKLISLGGVIGVGLFLGSGRAIAKNGPGLLAAYALAGCAIYFIMRALGELIMHRPVSGAFASHANEFVGRWAGYVTGWSYCFVWVTMGMAEITAIALFVRYWYPDVPQWLPALITLGLLYAANRLTVRIFGEFEFWFAIIKIVTILALIAIGIAALVFGFGPLKQQAQLANLWSDGGFFPQGVLGFAITLQLVMFAFQGIEIIGVTSGEAADPRRTLPRAVNSVIWRILFFYIGSLAVIMTLIPWTEFAPDQSPFVEVFARSGIPSATTIVYLVVISSAASSCNSGLFSTGRMLHALAQNGQAPAAFGRLSAKHVPATAITFSASIMLIGVLLNYLVPGRVFIWITSISTIGGIWTWGMIMWTHLRWRQAVADGHVQAVAFRMPGAPYMNWAVLAFLGLVSLFLALDEDTRVALYVLPFWALALWLGYNATRAVPPMSDPIAPANSPS</sequence>
<evidence type="ECO:0000256" key="6">
    <source>
        <dbReference type="ARBA" id="ARBA00023136"/>
    </source>
</evidence>
<feature type="transmembrane region" description="Helical" evidence="7">
    <location>
        <begin position="202"/>
        <end position="222"/>
    </location>
</feature>
<accession>A0A2V3TW49</accession>
<keyword evidence="10" id="KW-1185">Reference proteome</keyword>
<feature type="transmembrane region" description="Helical" evidence="7">
    <location>
        <begin position="431"/>
        <end position="447"/>
    </location>
</feature>
<dbReference type="PANTHER" id="PTHR43495">
    <property type="entry name" value="GABA PERMEASE"/>
    <property type="match status" value="1"/>
</dbReference>
<dbReference type="FunFam" id="1.20.1740.10:FF:000001">
    <property type="entry name" value="Amino acid permease"/>
    <property type="match status" value="1"/>
</dbReference>
<feature type="transmembrane region" description="Helical" evidence="7">
    <location>
        <begin position="158"/>
        <end position="182"/>
    </location>
</feature>
<feature type="domain" description="Amino acid permease/ SLC12A" evidence="8">
    <location>
        <begin position="19"/>
        <end position="449"/>
    </location>
</feature>